<keyword evidence="6" id="KW-0969">Cilium</keyword>
<keyword evidence="7" id="KW-0206">Cytoskeleton</keyword>
<dbReference type="CDD" id="cd23766">
    <property type="entry name" value="IQCG"/>
    <property type="match status" value="1"/>
</dbReference>
<sequence>MFSFQADEWGWTKEKKSVTYERGHTIQFSDRSTIISDKRRKTLHAGKIKLPKKDEEEDHELNEILSLGSIDIEPDQCQLTPLIAMVMACLVDDAAEACCIMGKTFRLPDVNIDMTQKSLQDRNEELRSYSTLFNPETLEDYSKTQDEYRIRKLHTDIVFLQNILVKGVKSLLTDNNFHPWLMYIDKYDLQLEQDARLLQMVEKKIQKRKLLKDQLIYDKIQSQVDSDNLSLAIGKARDNMEDFIIQAEIERVYLDNWENSRRQQNIRVKTDKENLYESRVENARKNIKNETRVHMDIESYMTNYFKDTEDAIQDWMNTYDRDIENKEEEIMKMGFNIETLGNQLTKLQEDFTKRTEDINNWLERKAEKRRIEEENRFRNQMATKIQAWWRGTMVRKKLGPYRPKSKRRKDKKKKKKK</sequence>
<evidence type="ECO:0000256" key="10">
    <source>
        <dbReference type="SAM" id="MobiDB-lite"/>
    </source>
</evidence>
<organism evidence="11 12">
    <name type="scientific">Henosepilachna vigintioctopunctata</name>
    <dbReference type="NCBI Taxonomy" id="420089"/>
    <lineage>
        <taxon>Eukaryota</taxon>
        <taxon>Metazoa</taxon>
        <taxon>Ecdysozoa</taxon>
        <taxon>Arthropoda</taxon>
        <taxon>Hexapoda</taxon>
        <taxon>Insecta</taxon>
        <taxon>Pterygota</taxon>
        <taxon>Neoptera</taxon>
        <taxon>Endopterygota</taxon>
        <taxon>Coleoptera</taxon>
        <taxon>Polyphaga</taxon>
        <taxon>Cucujiformia</taxon>
        <taxon>Coccinelloidea</taxon>
        <taxon>Coccinellidae</taxon>
        <taxon>Epilachninae</taxon>
        <taxon>Epilachnini</taxon>
        <taxon>Henosepilachna</taxon>
    </lineage>
</organism>
<comment type="similarity">
    <text evidence="2">Belongs to the DRC9 family.</text>
</comment>
<evidence type="ECO:0000256" key="8">
    <source>
        <dbReference type="ARBA" id="ARBA00023273"/>
    </source>
</evidence>
<dbReference type="AlphaFoldDB" id="A0AAW1TMK5"/>
<gene>
    <name evidence="11" type="ORF">WA026_003252</name>
</gene>
<evidence type="ECO:0000313" key="11">
    <source>
        <dbReference type="EMBL" id="KAK9869499.1"/>
    </source>
</evidence>
<evidence type="ECO:0000256" key="7">
    <source>
        <dbReference type="ARBA" id="ARBA00023212"/>
    </source>
</evidence>
<proteinExistence type="inferred from homology"/>
<dbReference type="GO" id="GO:0005737">
    <property type="term" value="C:cytoplasm"/>
    <property type="evidence" value="ECO:0007669"/>
    <property type="project" value="TreeGrafter"/>
</dbReference>
<dbReference type="Gene3D" id="1.20.5.190">
    <property type="match status" value="1"/>
</dbReference>
<dbReference type="GO" id="GO:0031514">
    <property type="term" value="C:motile cilium"/>
    <property type="evidence" value="ECO:0007669"/>
    <property type="project" value="TreeGrafter"/>
</dbReference>
<dbReference type="InterPro" id="IPR042618">
    <property type="entry name" value="IQCG"/>
</dbReference>
<evidence type="ECO:0000256" key="1">
    <source>
        <dbReference type="ARBA" id="ARBA00004611"/>
    </source>
</evidence>
<reference evidence="11 12" key="1">
    <citation type="submission" date="2023-03" db="EMBL/GenBank/DDBJ databases">
        <title>Genome insight into feeding habits of ladybird beetles.</title>
        <authorList>
            <person name="Li H.-S."/>
            <person name="Huang Y.-H."/>
            <person name="Pang H."/>
        </authorList>
    </citation>
    <scope>NUCLEOTIDE SEQUENCE [LARGE SCALE GENOMIC DNA]</scope>
    <source>
        <strain evidence="11">SYSU_2023b</strain>
        <tissue evidence="11">Whole body</tissue>
    </source>
</reference>
<comment type="subcellular location">
    <subcellularLocation>
        <location evidence="1">Cytoplasm</location>
        <location evidence="1">Cytoskeleton</location>
        <location evidence="1">Flagellum axoneme</location>
    </subcellularLocation>
</comment>
<dbReference type="Proteomes" id="UP001431783">
    <property type="component" value="Unassembled WGS sequence"/>
</dbReference>
<comment type="caution">
    <text evidence="11">The sequence shown here is derived from an EMBL/GenBank/DDBJ whole genome shotgun (WGS) entry which is preliminary data.</text>
</comment>
<evidence type="ECO:0000256" key="3">
    <source>
        <dbReference type="ARBA" id="ARBA00013738"/>
    </source>
</evidence>
<dbReference type="Pfam" id="PF00612">
    <property type="entry name" value="IQ"/>
    <property type="match status" value="1"/>
</dbReference>
<evidence type="ECO:0000256" key="5">
    <source>
        <dbReference type="ARBA" id="ARBA00022846"/>
    </source>
</evidence>
<keyword evidence="8" id="KW-0966">Cell projection</keyword>
<evidence type="ECO:0000256" key="9">
    <source>
        <dbReference type="ARBA" id="ARBA00032183"/>
    </source>
</evidence>
<keyword evidence="5" id="KW-0282">Flagellum</keyword>
<evidence type="ECO:0000256" key="2">
    <source>
        <dbReference type="ARBA" id="ARBA00008222"/>
    </source>
</evidence>
<dbReference type="GO" id="GO:0044782">
    <property type="term" value="P:cilium organization"/>
    <property type="evidence" value="ECO:0007669"/>
    <property type="project" value="TreeGrafter"/>
</dbReference>
<keyword evidence="12" id="KW-1185">Reference proteome</keyword>
<name>A0AAW1TMK5_9CUCU</name>
<dbReference type="EMBL" id="JARQZJ010000001">
    <property type="protein sequence ID" value="KAK9869499.1"/>
    <property type="molecule type" value="Genomic_DNA"/>
</dbReference>
<keyword evidence="4" id="KW-0963">Cytoplasm</keyword>
<evidence type="ECO:0000313" key="12">
    <source>
        <dbReference type="Proteomes" id="UP001431783"/>
    </source>
</evidence>
<dbReference type="PANTHER" id="PTHR14871:SF1">
    <property type="entry name" value="DYNEIN REGULATORY COMPLEX PROTEIN 9"/>
    <property type="match status" value="1"/>
</dbReference>
<accession>A0AAW1TMK5</accession>
<dbReference type="PANTHER" id="PTHR14871">
    <property type="entry name" value="DYNEIN REGULATORY COMPLEX PROTEIN 9"/>
    <property type="match status" value="1"/>
</dbReference>
<evidence type="ECO:0000256" key="6">
    <source>
        <dbReference type="ARBA" id="ARBA00023069"/>
    </source>
</evidence>
<protein>
    <recommendedName>
        <fullName evidence="3">Dynein regulatory complex protein 9</fullName>
    </recommendedName>
    <alternativeName>
        <fullName evidence="9">IQ domain-containing protein G</fullName>
    </alternativeName>
</protein>
<dbReference type="InterPro" id="IPR000048">
    <property type="entry name" value="IQ_motif_EF-hand-BS"/>
</dbReference>
<evidence type="ECO:0000256" key="4">
    <source>
        <dbReference type="ARBA" id="ARBA00022490"/>
    </source>
</evidence>
<dbReference type="PROSITE" id="PS50096">
    <property type="entry name" value="IQ"/>
    <property type="match status" value="1"/>
</dbReference>
<feature type="region of interest" description="Disordered" evidence="10">
    <location>
        <begin position="396"/>
        <end position="417"/>
    </location>
</feature>